<dbReference type="InterPro" id="IPR040632">
    <property type="entry name" value="Sulfotransfer_4"/>
</dbReference>
<keyword evidence="1" id="KW-1133">Transmembrane helix</keyword>
<dbReference type="Proteomes" id="UP000024376">
    <property type="component" value="Unassembled WGS sequence"/>
</dbReference>
<organism evidence="2 3">
    <name type="scientific">Hypocrea jecorina (strain ATCC 56765 / BCRC 32924 / NRRL 11460 / Rut C-30)</name>
    <name type="common">Trichoderma reesei</name>
    <dbReference type="NCBI Taxonomy" id="1344414"/>
    <lineage>
        <taxon>Eukaryota</taxon>
        <taxon>Fungi</taxon>
        <taxon>Dikarya</taxon>
        <taxon>Ascomycota</taxon>
        <taxon>Pezizomycotina</taxon>
        <taxon>Sordariomycetes</taxon>
        <taxon>Hypocreomycetidae</taxon>
        <taxon>Hypocreales</taxon>
        <taxon>Hypocreaceae</taxon>
        <taxon>Trichoderma</taxon>
    </lineage>
</organism>
<dbReference type="KEGG" id="trr:M419DRAFT_85344"/>
<dbReference type="AlphaFoldDB" id="A0A024S690"/>
<evidence type="ECO:0008006" key="4">
    <source>
        <dbReference type="Google" id="ProtNLM"/>
    </source>
</evidence>
<accession>A0A024S690</accession>
<dbReference type="SUPFAM" id="SSF52540">
    <property type="entry name" value="P-loop containing nucleoside triphosphate hydrolases"/>
    <property type="match status" value="1"/>
</dbReference>
<dbReference type="Gene3D" id="3.40.50.300">
    <property type="entry name" value="P-loop containing nucleotide triphosphate hydrolases"/>
    <property type="match status" value="1"/>
</dbReference>
<dbReference type="HOGENOM" id="CLU_061199_3_0_1"/>
<dbReference type="EMBL" id="KI911155">
    <property type="protein sequence ID" value="ETR99731.1"/>
    <property type="molecule type" value="Genomic_DNA"/>
</dbReference>
<evidence type="ECO:0000313" key="2">
    <source>
        <dbReference type="EMBL" id="ETR99731.1"/>
    </source>
</evidence>
<keyword evidence="1" id="KW-0812">Transmembrane</keyword>
<evidence type="ECO:0000313" key="3">
    <source>
        <dbReference type="Proteomes" id="UP000024376"/>
    </source>
</evidence>
<reference evidence="3" key="1">
    <citation type="journal article" date="2013" name="Ind. Biotechnol.">
        <title>Comparative genomics analysis of Trichoderma reesei strains.</title>
        <authorList>
            <person name="Koike H."/>
            <person name="Aerts A."/>
            <person name="LaButti K."/>
            <person name="Grigoriev I.V."/>
            <person name="Baker S.E."/>
        </authorList>
    </citation>
    <scope>NUCLEOTIDE SEQUENCE [LARGE SCALE GENOMIC DNA]</scope>
    <source>
        <strain evidence="3">ATCC 56765 / BCRC 32924 / NRRL 11460 / Rut C-30</strain>
    </source>
</reference>
<evidence type="ECO:0000256" key="1">
    <source>
        <dbReference type="SAM" id="Phobius"/>
    </source>
</evidence>
<proteinExistence type="predicted"/>
<dbReference type="InterPro" id="IPR027417">
    <property type="entry name" value="P-loop_NTPase"/>
</dbReference>
<dbReference type="PANTHER" id="PTHR36978:SF4">
    <property type="entry name" value="P-LOOP CONTAINING NUCLEOSIDE TRIPHOSPHATE HYDROLASE PROTEIN"/>
    <property type="match status" value="1"/>
</dbReference>
<dbReference type="Pfam" id="PF17784">
    <property type="entry name" value="Sulfotransfer_4"/>
    <property type="match status" value="1"/>
</dbReference>
<gene>
    <name evidence="2" type="ORF">M419DRAFT_85344</name>
</gene>
<name>A0A024S690_HYPJR</name>
<dbReference type="OrthoDB" id="408152at2759"/>
<dbReference type="PANTHER" id="PTHR36978">
    <property type="entry name" value="P-LOOP CONTAINING NUCLEOTIDE TRIPHOSPHATE HYDROLASE"/>
    <property type="match status" value="1"/>
</dbReference>
<feature type="transmembrane region" description="Helical" evidence="1">
    <location>
        <begin position="249"/>
        <end position="269"/>
    </location>
</feature>
<protein>
    <recommendedName>
        <fullName evidence="4">NAD dependent epimerase/dehydratase</fullName>
    </recommendedName>
</protein>
<sequence>MSRLIDRLPTPEKVKEKKVIVFSRSRVGTFSLYQALNKLGYSAYHMYEVVLQGTTHMAIFEEAIRCKYQGAGKPYGKAEFDKWLANYDAVVEIPQFFIEEFTEFYPNAKFILVERDANAWERSMNNTIAGMFKACNSFPMSVTQYVDPWVKAFVGLHIAFEEVMFHYKGIKGGMEQAKRDGVLDAQKVKRLVPRDQLLCCTLEGGFGWEQICPFLDKDIPKDPYPIGNAPAQFQELVDRVITPQIKASMVKAAGALLMPLVAVGMLAYMKRR</sequence>
<keyword evidence="1" id="KW-0472">Membrane</keyword>